<dbReference type="InterPro" id="IPR006311">
    <property type="entry name" value="TAT_signal"/>
</dbReference>
<keyword evidence="4" id="KW-1185">Reference proteome</keyword>
<dbReference type="InterPro" id="IPR055170">
    <property type="entry name" value="GFO_IDH_MocA-like_dom"/>
</dbReference>
<organism evidence="3 4">
    <name type="scientific">Pedobacter africanus</name>
    <dbReference type="NCBI Taxonomy" id="151894"/>
    <lineage>
        <taxon>Bacteria</taxon>
        <taxon>Pseudomonadati</taxon>
        <taxon>Bacteroidota</taxon>
        <taxon>Sphingobacteriia</taxon>
        <taxon>Sphingobacteriales</taxon>
        <taxon>Sphingobacteriaceae</taxon>
        <taxon>Pedobacter</taxon>
    </lineage>
</organism>
<dbReference type="SUPFAM" id="SSF51735">
    <property type="entry name" value="NAD(P)-binding Rossmann-fold domains"/>
    <property type="match status" value="1"/>
</dbReference>
<dbReference type="Pfam" id="PF01408">
    <property type="entry name" value="GFO_IDH_MocA"/>
    <property type="match status" value="1"/>
</dbReference>
<dbReference type="AlphaFoldDB" id="A0A1W2EBJ2"/>
<dbReference type="PANTHER" id="PTHR43818">
    <property type="entry name" value="BCDNA.GH03377"/>
    <property type="match status" value="1"/>
</dbReference>
<dbReference type="Gene3D" id="3.30.360.10">
    <property type="entry name" value="Dihydrodipicolinate Reductase, domain 2"/>
    <property type="match status" value="1"/>
</dbReference>
<evidence type="ECO:0000259" key="1">
    <source>
        <dbReference type="Pfam" id="PF01408"/>
    </source>
</evidence>
<dbReference type="EMBL" id="FWXT01000005">
    <property type="protein sequence ID" value="SMD07035.1"/>
    <property type="molecule type" value="Genomic_DNA"/>
</dbReference>
<dbReference type="SUPFAM" id="SSF55347">
    <property type="entry name" value="Glyceraldehyde-3-phosphate dehydrogenase-like, C-terminal domain"/>
    <property type="match status" value="1"/>
</dbReference>
<name>A0A1W2EBJ2_9SPHI</name>
<evidence type="ECO:0000313" key="3">
    <source>
        <dbReference type="EMBL" id="SMD07035.1"/>
    </source>
</evidence>
<dbReference type="OrthoDB" id="9771072at2"/>
<protein>
    <submittedName>
        <fullName evidence="3">Predicted dehydrogenase</fullName>
    </submittedName>
</protein>
<sequence>MKPEELSRRQFLTRNALALSGLALSYAGVPAVAQGHFRNDSIRIGVIGTGSRGTGLIKLIGGIPELQVTACCDPIAEHLKNGLKQAAKGAKAYTEYRKLLEDKSIDAVIIATPLYLHCPMAADALSAGKHVYLEKSMSYNIAEAIALEKKVRQSSLVFQVGYQYRYFGLYHKVKEVMEQNWLGKITHFECQYNRNSNWRFPVSDPKMERAINWRMYKEYCGGPLSELCAHAIDAVHYLTDSRPLKVTAMGGVNYWKDGRDTYDNIRAIYEYPKDIKVSVTSVLSNAYNGYGIRILGDKATLEIQRDKAFIYPEVLNNKKGTVDGVTGATIAVTTQGKGNELVFEKPGEKSLEPTVYALKDFAKCILTKTRPLSNAATAKDSSIAIHMGNTAAETETLQLWKPEYSI</sequence>
<proteinExistence type="predicted"/>
<dbReference type="Pfam" id="PF22725">
    <property type="entry name" value="GFO_IDH_MocA_C3"/>
    <property type="match status" value="1"/>
</dbReference>
<gene>
    <name evidence="3" type="ORF">SAMN04488524_4667</name>
</gene>
<evidence type="ECO:0000259" key="2">
    <source>
        <dbReference type="Pfam" id="PF22725"/>
    </source>
</evidence>
<dbReference type="Proteomes" id="UP000192756">
    <property type="component" value="Unassembled WGS sequence"/>
</dbReference>
<evidence type="ECO:0000313" key="4">
    <source>
        <dbReference type="Proteomes" id="UP000192756"/>
    </source>
</evidence>
<dbReference type="STRING" id="151894.SAMN04488524_4667"/>
<dbReference type="RefSeq" id="WP_084241441.1">
    <property type="nucleotide sequence ID" value="NZ_FWXT01000005.1"/>
</dbReference>
<feature type="domain" description="GFO/IDH/MocA-like oxidoreductase" evidence="2">
    <location>
        <begin position="170"/>
        <end position="302"/>
    </location>
</feature>
<dbReference type="PANTHER" id="PTHR43818:SF12">
    <property type="entry name" value="NADH-DEPENDENT DEHYDROGENASE-RELATED"/>
    <property type="match status" value="1"/>
</dbReference>
<accession>A0A1W2EBJ2</accession>
<dbReference type="Gene3D" id="3.40.50.720">
    <property type="entry name" value="NAD(P)-binding Rossmann-like Domain"/>
    <property type="match status" value="1"/>
</dbReference>
<reference evidence="4" key="1">
    <citation type="submission" date="2017-04" db="EMBL/GenBank/DDBJ databases">
        <authorList>
            <person name="Varghese N."/>
            <person name="Submissions S."/>
        </authorList>
    </citation>
    <scope>NUCLEOTIDE SEQUENCE [LARGE SCALE GENOMIC DNA]</scope>
    <source>
        <strain evidence="4">DSM 12126</strain>
    </source>
</reference>
<dbReference type="InterPro" id="IPR000683">
    <property type="entry name" value="Gfo/Idh/MocA-like_OxRdtase_N"/>
</dbReference>
<dbReference type="PROSITE" id="PS51318">
    <property type="entry name" value="TAT"/>
    <property type="match status" value="1"/>
</dbReference>
<dbReference type="InterPro" id="IPR036291">
    <property type="entry name" value="NAD(P)-bd_dom_sf"/>
</dbReference>
<dbReference type="InterPro" id="IPR050463">
    <property type="entry name" value="Gfo/Idh/MocA_oxidrdct_glycsds"/>
</dbReference>
<feature type="domain" description="Gfo/Idh/MocA-like oxidoreductase N-terminal" evidence="1">
    <location>
        <begin position="42"/>
        <end position="162"/>
    </location>
</feature>
<dbReference type="GO" id="GO:0000166">
    <property type="term" value="F:nucleotide binding"/>
    <property type="evidence" value="ECO:0007669"/>
    <property type="project" value="InterPro"/>
</dbReference>